<protein>
    <submittedName>
        <fullName evidence="2">Uncharacterized protein</fullName>
    </submittedName>
</protein>
<dbReference type="Proteomes" id="UP000184476">
    <property type="component" value="Unassembled WGS sequence"/>
</dbReference>
<accession>A0A1M4T6M1</accession>
<evidence type="ECO:0000313" key="2">
    <source>
        <dbReference type="EMBL" id="SHE39937.1"/>
    </source>
</evidence>
<proteinExistence type="predicted"/>
<keyword evidence="1" id="KW-1133">Transmembrane helix</keyword>
<name>A0A1M4T6M1_9BACL</name>
<evidence type="ECO:0000256" key="1">
    <source>
        <dbReference type="SAM" id="Phobius"/>
    </source>
</evidence>
<keyword evidence="1" id="KW-0472">Membrane</keyword>
<gene>
    <name evidence="2" type="ORF">SAMN05444392_101326</name>
</gene>
<dbReference type="EMBL" id="FQVL01000001">
    <property type="protein sequence ID" value="SHE39937.1"/>
    <property type="molecule type" value="Genomic_DNA"/>
</dbReference>
<keyword evidence="1" id="KW-0812">Transmembrane</keyword>
<keyword evidence="3" id="KW-1185">Reference proteome</keyword>
<feature type="transmembrane region" description="Helical" evidence="1">
    <location>
        <begin position="29"/>
        <end position="51"/>
    </location>
</feature>
<organism evidence="2 3">
    <name type="scientific">Seinonella peptonophila</name>
    <dbReference type="NCBI Taxonomy" id="112248"/>
    <lineage>
        <taxon>Bacteria</taxon>
        <taxon>Bacillati</taxon>
        <taxon>Bacillota</taxon>
        <taxon>Bacilli</taxon>
        <taxon>Bacillales</taxon>
        <taxon>Thermoactinomycetaceae</taxon>
        <taxon>Seinonella</taxon>
    </lineage>
</organism>
<sequence length="54" mass="6020">MTISLLILFSFLLGIIILLIGFVTKKKFVIITSLPLLLFSIATAIVIFLSLKHM</sequence>
<dbReference type="AlphaFoldDB" id="A0A1M4T6M1"/>
<evidence type="ECO:0000313" key="3">
    <source>
        <dbReference type="Proteomes" id="UP000184476"/>
    </source>
</evidence>
<reference evidence="2 3" key="1">
    <citation type="submission" date="2016-11" db="EMBL/GenBank/DDBJ databases">
        <authorList>
            <person name="Jaros S."/>
            <person name="Januszkiewicz K."/>
            <person name="Wedrychowicz H."/>
        </authorList>
    </citation>
    <scope>NUCLEOTIDE SEQUENCE [LARGE SCALE GENOMIC DNA]</scope>
    <source>
        <strain evidence="2 3">DSM 44666</strain>
    </source>
</reference>
<feature type="transmembrane region" description="Helical" evidence="1">
    <location>
        <begin position="5"/>
        <end position="23"/>
    </location>
</feature>